<protein>
    <submittedName>
        <fullName evidence="1">Protein SOC2</fullName>
    </submittedName>
</protein>
<sequence>MYNNSQNGQHINIFIKRKKRNFKEAITINNLLSTLNKYIWNIRKINENSSMNENMPLIKWNTDDNSLEKGSIHEKKCKYT</sequence>
<organism evidence="1 2">
    <name type="scientific">Plasmodium yoelii yoelii</name>
    <dbReference type="NCBI Taxonomy" id="73239"/>
    <lineage>
        <taxon>Eukaryota</taxon>
        <taxon>Sar</taxon>
        <taxon>Alveolata</taxon>
        <taxon>Apicomplexa</taxon>
        <taxon>Aconoidasida</taxon>
        <taxon>Haemosporida</taxon>
        <taxon>Plasmodiidae</taxon>
        <taxon>Plasmodium</taxon>
        <taxon>Plasmodium (Vinckeia)</taxon>
    </lineage>
</organism>
<dbReference type="Proteomes" id="UP001054126">
    <property type="component" value="Chromosome 4"/>
</dbReference>
<reference evidence="1" key="1">
    <citation type="submission" date="2023-01" db="EMBL/GenBank/DDBJ databases">
        <title>Long-Read Genome Assembly and Gene Model Annotations for the Rodent Malaria Parasite Plasmodium yoelii 17XNL.</title>
        <authorList>
            <person name="Mitchell G.J."/>
            <person name="Sebastian A."/>
            <person name="Albert I."/>
            <person name="Lindner S.E."/>
        </authorList>
    </citation>
    <scope>NUCLEOTIDE SEQUENCE</scope>
    <source>
        <strain evidence="1">17XNL clone 1.1</strain>
    </source>
</reference>
<evidence type="ECO:0000313" key="1">
    <source>
        <dbReference type="EMBL" id="WBY55448.1"/>
    </source>
</evidence>
<dbReference type="EMBL" id="CP115528">
    <property type="protein sequence ID" value="WBY55448.1"/>
    <property type="molecule type" value="Genomic_DNA"/>
</dbReference>
<evidence type="ECO:0000313" key="2">
    <source>
        <dbReference type="Proteomes" id="UP001054126"/>
    </source>
</evidence>
<dbReference type="AlphaFoldDB" id="A0AAE9WS30"/>
<name>A0AAE9WS30_PLAYO</name>
<proteinExistence type="predicted"/>
<accession>A0AAE9WS30</accession>
<gene>
    <name evidence="1" type="ORF">Py17XNL_000404040</name>
</gene>